<sequence>MDDWDAPEIDDLSHVWSAVVVLPHVGRLNDDDMSAYFADYDGRWSRQTREAVTMLGASGLELNANWALTRRIWSCPGCGRSKPEIFRKSESGVLLAKLELHHDHLWEEANRKPVEVLGPEWKERVRGGPYVLETIRDLVTRFNDALICSECNAADGTAKRRLGIDARFSFAAEEIRQFAVGVAHEDHRIDIEKACAIWTEEKPGFERRVALLDMLVDDLAAGRLQRRMEGMHPARPMFKRLGPEEILQKAFPDAVKNTSKDRLLEGMREAFLARSVQKDVVARRKARPLNLPLGPSEEDYASYVPKANPAKWLAADKDWTCPCCGRGKRGILRASSKRQWSGSIRIVYQFDDLHDADEIALRERLLPDFENDLHLAGRREVDVCSDCAEIAPRLQQERRDVGEVYLTIEEMKSVLMEVGDHRRHEIDMEKAERLSLANRRLLAAARALDAFTSLKAAFQTKIGHAQRNPEARRWVFDDLDFLLRVEHRIDDQHERKALIGQMADLC</sequence>
<dbReference type="AlphaFoldDB" id="A0A3E1BFQ4"/>
<evidence type="ECO:0000313" key="2">
    <source>
        <dbReference type="Proteomes" id="UP000256748"/>
    </source>
</evidence>
<dbReference type="RefSeq" id="WP_116274233.1">
    <property type="nucleotide sequence ID" value="NZ_KZ859521.1"/>
</dbReference>
<proteinExistence type="predicted"/>
<gene>
    <name evidence="1" type="ORF">B5K10_17535</name>
</gene>
<name>A0A3E1BFQ4_RHILT</name>
<comment type="caution">
    <text evidence="1">The sequence shown here is derived from an EMBL/GenBank/DDBJ whole genome shotgun (WGS) entry which is preliminary data.</text>
</comment>
<accession>A0A3E1BFQ4</accession>
<organism evidence="1 2">
    <name type="scientific">Rhizobium leguminosarum bv. trifolii</name>
    <dbReference type="NCBI Taxonomy" id="386"/>
    <lineage>
        <taxon>Bacteria</taxon>
        <taxon>Pseudomonadati</taxon>
        <taxon>Pseudomonadota</taxon>
        <taxon>Alphaproteobacteria</taxon>
        <taxon>Hyphomicrobiales</taxon>
        <taxon>Rhizobiaceae</taxon>
        <taxon>Rhizobium/Agrobacterium group</taxon>
        <taxon>Rhizobium</taxon>
    </lineage>
</organism>
<evidence type="ECO:0000313" key="1">
    <source>
        <dbReference type="EMBL" id="RFB91115.1"/>
    </source>
</evidence>
<protein>
    <submittedName>
        <fullName evidence="1">Uncharacterized protein</fullName>
    </submittedName>
</protein>
<dbReference type="Proteomes" id="UP000256748">
    <property type="component" value="Unassembled WGS sequence"/>
</dbReference>
<dbReference type="EMBL" id="NAOO01000019">
    <property type="protein sequence ID" value="RFB91115.1"/>
    <property type="molecule type" value="Genomic_DNA"/>
</dbReference>
<reference evidence="1 2" key="1">
    <citation type="submission" date="2017-03" db="EMBL/GenBank/DDBJ databases">
        <title>Genome analysis of Rhizobial strains effectives or ineffectives for nitrogen fixation isolated from bean seeds.</title>
        <authorList>
            <person name="Peralta H."/>
            <person name="Aguilar-Vera A."/>
            <person name="Mora Y."/>
            <person name="Vargas-Lagunas C."/>
            <person name="Girard L."/>
            <person name="Mora J."/>
        </authorList>
    </citation>
    <scope>NUCLEOTIDE SEQUENCE [LARGE SCALE GENOMIC DNA]</scope>
    <source>
        <strain evidence="1 2">CCGM5</strain>
    </source>
</reference>